<dbReference type="GO" id="GO:0005524">
    <property type="term" value="F:ATP binding"/>
    <property type="evidence" value="ECO:0007669"/>
    <property type="project" value="InterPro"/>
</dbReference>
<organism evidence="5 6">
    <name type="scientific">Candidatus Brocadia sapporoensis</name>
    <dbReference type="NCBI Taxonomy" id="392547"/>
    <lineage>
        <taxon>Bacteria</taxon>
        <taxon>Pseudomonadati</taxon>
        <taxon>Planctomycetota</taxon>
        <taxon>Candidatus Brocadiia</taxon>
        <taxon>Candidatus Brocadiales</taxon>
        <taxon>Candidatus Brocadiaceae</taxon>
        <taxon>Candidatus Brocadia</taxon>
    </lineage>
</organism>
<dbReference type="GO" id="GO:0015658">
    <property type="term" value="F:branched-chain amino acid transmembrane transporter activity"/>
    <property type="evidence" value="ECO:0007669"/>
    <property type="project" value="TreeGrafter"/>
</dbReference>
<dbReference type="PANTHER" id="PTHR43820:SF4">
    <property type="entry name" value="HIGH-AFFINITY BRANCHED-CHAIN AMINO ACID TRANSPORT ATP-BINDING PROTEIN LIVF"/>
    <property type="match status" value="1"/>
</dbReference>
<keyword evidence="6" id="KW-1185">Reference proteome</keyword>
<keyword evidence="3" id="KW-0029">Amino-acid transport</keyword>
<dbReference type="InterPro" id="IPR027417">
    <property type="entry name" value="P-loop_NTPase"/>
</dbReference>
<dbReference type="Pfam" id="PF00005">
    <property type="entry name" value="ABC_tran"/>
    <property type="match status" value="1"/>
</dbReference>
<dbReference type="GO" id="GO:0016887">
    <property type="term" value="F:ATP hydrolysis activity"/>
    <property type="evidence" value="ECO:0007669"/>
    <property type="project" value="InterPro"/>
</dbReference>
<dbReference type="GO" id="GO:0015807">
    <property type="term" value="P:L-amino acid transport"/>
    <property type="evidence" value="ECO:0007669"/>
    <property type="project" value="TreeGrafter"/>
</dbReference>
<comment type="caution">
    <text evidence="5">The sequence shown here is derived from an EMBL/GenBank/DDBJ whole genome shotgun (WGS) entry which is preliminary data.</text>
</comment>
<evidence type="ECO:0000313" key="6">
    <source>
        <dbReference type="Proteomes" id="UP000242219"/>
    </source>
</evidence>
<gene>
    <name evidence="5" type="ORF">BIY37_03455</name>
</gene>
<evidence type="ECO:0000256" key="2">
    <source>
        <dbReference type="ARBA" id="ARBA00022448"/>
    </source>
</evidence>
<evidence type="ECO:0000259" key="4">
    <source>
        <dbReference type="Pfam" id="PF00005"/>
    </source>
</evidence>
<dbReference type="Gene3D" id="3.40.50.300">
    <property type="entry name" value="P-loop containing nucleotide triphosphate hydrolases"/>
    <property type="match status" value="2"/>
</dbReference>
<evidence type="ECO:0000313" key="5">
    <source>
        <dbReference type="EMBL" id="OQD46393.1"/>
    </source>
</evidence>
<evidence type="ECO:0000256" key="3">
    <source>
        <dbReference type="ARBA" id="ARBA00022970"/>
    </source>
</evidence>
<reference evidence="5 6" key="1">
    <citation type="journal article" date="2016" name="Genome Announc.">
        <title>Draft Genome Sequence of the Anaerobic Ammonium-Oxidizing Bacterium 'Candidatus Brocadia sp. 40'.</title>
        <authorList>
            <person name="Ali M."/>
            <person name="Haroon M.F."/>
            <person name="Narita Y."/>
            <person name="Zhang L."/>
            <person name="Rangel Shaw D."/>
            <person name="Okabe S."/>
            <person name="Saikaly P.E."/>
        </authorList>
    </citation>
    <scope>NUCLEOTIDE SEQUENCE [LARGE SCALE GENOMIC DNA]</scope>
    <source>
        <strain evidence="5 6">40</strain>
    </source>
</reference>
<proteinExistence type="inferred from homology"/>
<dbReference type="PANTHER" id="PTHR43820">
    <property type="entry name" value="HIGH-AFFINITY BRANCHED-CHAIN AMINO ACID TRANSPORT ATP-BINDING PROTEIN LIVF"/>
    <property type="match status" value="1"/>
</dbReference>
<dbReference type="InterPro" id="IPR003439">
    <property type="entry name" value="ABC_transporter-like_ATP-bd"/>
</dbReference>
<name>A0A1V6M1V5_9BACT</name>
<evidence type="ECO:0000256" key="1">
    <source>
        <dbReference type="ARBA" id="ARBA00005417"/>
    </source>
</evidence>
<dbReference type="AlphaFoldDB" id="A0A1V6M1V5"/>
<protein>
    <recommendedName>
        <fullName evidence="4">ABC transporter domain-containing protein</fullName>
    </recommendedName>
</protein>
<sequence length="147" mass="15994">MFLEARGISVFYNSVRAIEDVSFRVDSGEIVAIVGPNGAGKSTALKAVFGLVKLQAGDILFQGESMKGLRPDEPSVGLSPDYVDTIFEKMVEINKSGTSILLVEQNARMALEIAHRGYVFKIGAIFLESAGKELLEKEDVKKVLWGD</sequence>
<comment type="similarity">
    <text evidence="1">Belongs to the ABC transporter superfamily.</text>
</comment>
<dbReference type="Proteomes" id="UP000242219">
    <property type="component" value="Unassembled WGS sequence"/>
</dbReference>
<dbReference type="EMBL" id="MJUW02000039">
    <property type="protein sequence ID" value="OQD46393.1"/>
    <property type="molecule type" value="Genomic_DNA"/>
</dbReference>
<accession>A0A1V6M1V5</accession>
<dbReference type="SUPFAM" id="SSF52540">
    <property type="entry name" value="P-loop containing nucleoside triphosphate hydrolases"/>
    <property type="match status" value="1"/>
</dbReference>
<dbReference type="InterPro" id="IPR052156">
    <property type="entry name" value="BCAA_Transport_ATP-bd_LivF"/>
</dbReference>
<feature type="domain" description="ABC transporter" evidence="4">
    <location>
        <begin position="19"/>
        <end position="82"/>
    </location>
</feature>
<keyword evidence="2" id="KW-0813">Transport</keyword>